<proteinExistence type="predicted"/>
<evidence type="ECO:0000313" key="2">
    <source>
        <dbReference type="Proteomes" id="UP000248329"/>
    </source>
</evidence>
<keyword evidence="1" id="KW-0489">Methyltransferase</keyword>
<accession>A0AC61L4Z9</accession>
<comment type="caution">
    <text evidence="1">The sequence shown here is derived from an EMBL/GenBank/DDBJ whole genome shotgun (WGS) entry which is preliminary data.</text>
</comment>
<organism evidence="1 2">
    <name type="scientific">Candidatus Methanogaster sp</name>
    <dbReference type="NCBI Taxonomy" id="3386292"/>
    <lineage>
        <taxon>Archaea</taxon>
        <taxon>Methanobacteriati</taxon>
        <taxon>Methanobacteriota</taxon>
        <taxon>Stenosarchaea group</taxon>
        <taxon>Methanomicrobia</taxon>
        <taxon>Methanosarcinales</taxon>
        <taxon>ANME-2 cluster</taxon>
        <taxon>Candidatus Methanogasteraceae</taxon>
        <taxon>Candidatus Methanogaster</taxon>
    </lineage>
</organism>
<dbReference type="EMBL" id="PQXF01000004">
    <property type="protein sequence ID" value="PXF61570.1"/>
    <property type="molecule type" value="Genomic_DNA"/>
</dbReference>
<protein>
    <submittedName>
        <fullName evidence="1">DNA adenine methylase</fullName>
    </submittedName>
</protein>
<reference evidence="1" key="1">
    <citation type="submission" date="2018-01" db="EMBL/GenBank/DDBJ databases">
        <authorList>
            <person name="Krukenberg V."/>
        </authorList>
    </citation>
    <scope>NUCLEOTIDE SEQUENCE</scope>
    <source>
        <strain evidence="1">E20ANME2</strain>
    </source>
</reference>
<dbReference type="Proteomes" id="UP000248329">
    <property type="component" value="Unassembled WGS sequence"/>
</dbReference>
<keyword evidence="1" id="KW-0808">Transferase</keyword>
<evidence type="ECO:0000313" key="1">
    <source>
        <dbReference type="EMBL" id="PXF61570.1"/>
    </source>
</evidence>
<sequence length="310" mass="35849">MKRVPHPIPYQGSKRNISGTILSFFPHRFDTLVEPFAGSAAVSLATASHGKSHRFHINDLNKPLMDLWNEIITNPSGISDGYETLWNEQKGREKEFYFIVRDKFNSTGRPDYFLYLLARCVKASIRYNSKGEFNQSPDNRRKGRHPDKMRSDIFVVSYLLRGRTIITHDDYKNILKKVSKTDLVYMDPPYQGVCTGRDPRYYNGIDFDDFLSQIEKLARRRISFILSYDGRKEGKTYGKEIPTDIDIQRMEVNAGRSTQSTLLGRNEITYESIYLSGDLVKRLNMPPDKILSKVIPYRGTKQMALPLNRD</sequence>
<gene>
    <name evidence="1" type="ORF">C4B59_03195</name>
</gene>
<name>A0AC61L4Z9_9EURY</name>